<dbReference type="AlphaFoldDB" id="A0A9P6WV43"/>
<dbReference type="EMBL" id="JAANQT010005732">
    <property type="protein sequence ID" value="KAG1293570.1"/>
    <property type="molecule type" value="Genomic_DNA"/>
</dbReference>
<accession>A0A9P6WV43</accession>
<proteinExistence type="predicted"/>
<organism evidence="2 3">
    <name type="scientific">Rhizopus oryzae</name>
    <name type="common">Mucormycosis agent</name>
    <name type="synonym">Rhizopus arrhizus var. delemar</name>
    <dbReference type="NCBI Taxonomy" id="64495"/>
    <lineage>
        <taxon>Eukaryota</taxon>
        <taxon>Fungi</taxon>
        <taxon>Fungi incertae sedis</taxon>
        <taxon>Mucoromycota</taxon>
        <taxon>Mucoromycotina</taxon>
        <taxon>Mucoromycetes</taxon>
        <taxon>Mucorales</taxon>
        <taxon>Mucorineae</taxon>
        <taxon>Rhizopodaceae</taxon>
        <taxon>Rhizopus</taxon>
    </lineage>
</organism>
<evidence type="ECO:0000313" key="2">
    <source>
        <dbReference type="EMBL" id="KAG1293570.1"/>
    </source>
</evidence>
<protein>
    <submittedName>
        <fullName evidence="2">Uncharacterized protein</fullName>
    </submittedName>
</protein>
<gene>
    <name evidence="2" type="ORF">G6F64_013536</name>
</gene>
<reference evidence="2" key="1">
    <citation type="journal article" date="2020" name="Microb. Genom.">
        <title>Genetic diversity of clinical and environmental Mucorales isolates obtained from an investigation of mucormycosis cases among solid organ transplant recipients.</title>
        <authorList>
            <person name="Nguyen M.H."/>
            <person name="Kaul D."/>
            <person name="Muto C."/>
            <person name="Cheng S.J."/>
            <person name="Richter R.A."/>
            <person name="Bruno V.M."/>
            <person name="Liu G."/>
            <person name="Beyhan S."/>
            <person name="Sundermann A.J."/>
            <person name="Mounaud S."/>
            <person name="Pasculle A.W."/>
            <person name="Nierman W.C."/>
            <person name="Driscoll E."/>
            <person name="Cumbie R."/>
            <person name="Clancy C.J."/>
            <person name="Dupont C.L."/>
        </authorList>
    </citation>
    <scope>NUCLEOTIDE SEQUENCE</scope>
    <source>
        <strain evidence="2">GL11</strain>
    </source>
</reference>
<feature type="region of interest" description="Disordered" evidence="1">
    <location>
        <begin position="31"/>
        <end position="66"/>
    </location>
</feature>
<keyword evidence="3" id="KW-1185">Reference proteome</keyword>
<name>A0A9P6WV43_RHIOR</name>
<evidence type="ECO:0000313" key="3">
    <source>
        <dbReference type="Proteomes" id="UP000716291"/>
    </source>
</evidence>
<comment type="caution">
    <text evidence="2">The sequence shown here is derived from an EMBL/GenBank/DDBJ whole genome shotgun (WGS) entry which is preliminary data.</text>
</comment>
<feature type="compositionally biased region" description="Low complexity" evidence="1">
    <location>
        <begin position="39"/>
        <end position="60"/>
    </location>
</feature>
<dbReference type="Proteomes" id="UP000716291">
    <property type="component" value="Unassembled WGS sequence"/>
</dbReference>
<feature type="region of interest" description="Disordered" evidence="1">
    <location>
        <begin position="81"/>
        <end position="103"/>
    </location>
</feature>
<sequence>MTGLANFEHLLEENLRLRAALETAQQRIATLEADRTVHPKPTSAPSTPTPPTTSQGTPVSRWSSPEAAPVVPAAKKSFASVSAATATSPAPPKTSQPVRRRRITPRQVKAVARIFAPLTGGHGYQYVYLPCRFREAYSSLRAKLNKLKINNARVLDVHYPDNHVVALLVHNTFGVIRSS</sequence>
<evidence type="ECO:0000256" key="1">
    <source>
        <dbReference type="SAM" id="MobiDB-lite"/>
    </source>
</evidence>